<sequence length="21" mass="2323">MLPGVKGNQTKGLLWVAWPIN</sequence>
<reference evidence="1" key="1">
    <citation type="submission" date="2014-09" db="EMBL/GenBank/DDBJ databases">
        <authorList>
            <person name="Magalhaes I.L.F."/>
            <person name="Oliveira U."/>
            <person name="Santos F.R."/>
            <person name="Vidigal T.H.D.A."/>
            <person name="Brescovit A.D."/>
            <person name="Santos A.J."/>
        </authorList>
    </citation>
    <scope>NUCLEOTIDE SEQUENCE</scope>
    <source>
        <tissue evidence="1">Shoot tissue taken approximately 20 cm above the soil surface</tissue>
    </source>
</reference>
<reference evidence="1" key="2">
    <citation type="journal article" date="2015" name="Data Brief">
        <title>Shoot transcriptome of the giant reed, Arundo donax.</title>
        <authorList>
            <person name="Barrero R.A."/>
            <person name="Guerrero F.D."/>
            <person name="Moolhuijzen P."/>
            <person name="Goolsby J.A."/>
            <person name="Tidwell J."/>
            <person name="Bellgard S.E."/>
            <person name="Bellgard M.I."/>
        </authorList>
    </citation>
    <scope>NUCLEOTIDE SEQUENCE</scope>
    <source>
        <tissue evidence="1">Shoot tissue taken approximately 20 cm above the soil surface</tissue>
    </source>
</reference>
<name>A0A0A9FL60_ARUDO</name>
<dbReference type="AlphaFoldDB" id="A0A0A9FL60"/>
<accession>A0A0A9FL60</accession>
<organism evidence="1">
    <name type="scientific">Arundo donax</name>
    <name type="common">Giant reed</name>
    <name type="synonym">Donax arundinaceus</name>
    <dbReference type="NCBI Taxonomy" id="35708"/>
    <lineage>
        <taxon>Eukaryota</taxon>
        <taxon>Viridiplantae</taxon>
        <taxon>Streptophyta</taxon>
        <taxon>Embryophyta</taxon>
        <taxon>Tracheophyta</taxon>
        <taxon>Spermatophyta</taxon>
        <taxon>Magnoliopsida</taxon>
        <taxon>Liliopsida</taxon>
        <taxon>Poales</taxon>
        <taxon>Poaceae</taxon>
        <taxon>PACMAD clade</taxon>
        <taxon>Arundinoideae</taxon>
        <taxon>Arundineae</taxon>
        <taxon>Arundo</taxon>
    </lineage>
</organism>
<proteinExistence type="predicted"/>
<dbReference type="EMBL" id="GBRH01185922">
    <property type="protein sequence ID" value="JAE11974.1"/>
    <property type="molecule type" value="Transcribed_RNA"/>
</dbReference>
<protein>
    <submittedName>
        <fullName evidence="1">Uncharacterized protein</fullName>
    </submittedName>
</protein>
<evidence type="ECO:0000313" key="1">
    <source>
        <dbReference type="EMBL" id="JAE11974.1"/>
    </source>
</evidence>